<proteinExistence type="inferred from homology"/>
<dbReference type="Pfam" id="PF11974">
    <property type="entry name" value="bMG3"/>
    <property type="match status" value="1"/>
</dbReference>
<reference evidence="7 8" key="1">
    <citation type="submission" date="2021-06" db="EMBL/GenBank/DDBJ databases">
        <authorList>
            <person name="Grouzdev D.S."/>
            <person name="Koziaeva V."/>
        </authorList>
    </citation>
    <scope>NUCLEOTIDE SEQUENCE [LARGE SCALE GENOMIC DNA]</scope>
    <source>
        <strain evidence="7 8">22</strain>
    </source>
</reference>
<dbReference type="InterPro" id="IPR051802">
    <property type="entry name" value="YfhM-like"/>
</dbReference>
<dbReference type="InterPro" id="IPR019734">
    <property type="entry name" value="TPR_rpt"/>
</dbReference>
<evidence type="ECO:0000256" key="1">
    <source>
        <dbReference type="ARBA" id="ARBA00010556"/>
    </source>
</evidence>
<sequence length="1735" mass="186591">MSSILRAAIAAFALVLLALSPAAAEKSLQREDLASAATRLEAKFKKTAKPAGTSLDKARKDGDAALAAGDYDKALEAFSAAVILDPKDWSVWNRYAIAAARVARPNYSDRYQIRADAAAAAYAAYQRSAAKPDEAAALATLGLAETAQENWRYAINAYAESLKLVEVANVRAQHTALRDKYGFRFDTASVDNNAAQPRACFEFTEELQRNTDYSPYVAVTGMANPAVTASGRQICIDGLEHGKRYGIVIRAGLPSAIAGEDLLKTVDYTTYVKDRAPQVRFTGRNYVLPRTGQEGLPVVTVNTKSVEIEIFRIGDRSIVPTLRDENFLKALDKYQTDKIADEKGLRVWKGSLDVAMDINKDVVTAFPVLEAVGKLEAGIYVMSAVAAGAKVEEYDNRATQWFLVSDLGLTAMTGQSGATVMVRSLASAEPLAGVDVKLVAKNNEVLGTAKTDAKGLAGFAPGLTRGTGGTAPGLVVATDAKGDYGFLDLTGQAFDLTDRGVGGRDAPSGLDAFLFTERGVYRSGETVHLTALLRDTKGTAAAGVPLTIVAKRPDGVEYRRVVVDDQGEGGRSLSLTLNSGLPTGTWRLEAFADPKRPPIGEVTFLVEDYVAERIELKLTPAAERLRAGEPARIAVEARQLYGAAGADLEVSGEISVDLAKKTTVPGLEGWVIGLDDESFEAVTQDLQDPATTDENGKADVTVPMPRYKTSRPVEAKVTLRVNESGGRAVTRSVTLPILPEGNVLAVRKRFEDSALNEGSVAEFEIAYASPDGERRARKGVAWELSRVHKRYQWYNSEGRWDYEAVTSTSRVSNGRTDIAAAEPARLAVPVDWGTYRLDLTDDTGAHTSVSFSVGWGGSDKPDTPDVLDVKLDKSAYRAGDEMKVRVTPRFDGKATIAIVADGVVDTHVVDAVKAGTTVSIPVKAEWGAGAYVVGFAHRPLDVAAHRMPGRAIGVSWFGIDQDRRTIGVSLGTQALQRPRGPLTIPVKLAGLAPGETANVVVSAVDLGILNLTRYETPNPEKFYFGQRQLGVELRDLYGYLIDGMQGVRGTIRSGGDSVAESGADVPRDLPLARYSGVVKVGADGTATVTFDLPAFNGTVRVAAIAWSKGRVGHAQADVVVRDPVVVQATLPRFLTLGDRSRFHMAIDNVEAPAGDYTVDVDIHGPVVIPADSLRSTIALKKNGRSELTIPVTAAGVGTAVIDVKFSGQGLDLNQQLVLRVQPGVPAVYRRTVQPLAANGGSVTIGPDLVSDFVAGTGVVSLSVAPVGAFDVPALLKALDRYPYGCSEQLVSRAMPLLYVNKLAREEQLALDEKIDQRIRDTVDKVLARQDSSGTFGLWSVGGENVWLDAFVTDFLTRARERGFEVPKVAFELALDHLRNVIANMEDPSAENAPEIAYAAYVLARNGRPVIGDLRYLADQKLDVFQTPLSRAQLGAALAMLGDRGRAQPIFLSAMDRLVAIKAERNYRHDYGSALRDGAGIMAMMAESGFGQPTFQRASLVVDEVRTRQSYTSTQENAWMVIAAHAMLKDAERLTLSVNGTAHQGALYRSFRGLALTDGPVTVANTSSAPAQLVVTASGHPIQPEPAVSNGYAIERTYYKLDGTKADPSKVRQTDRLVVVLKVTEASAQAADLLLVDHLPAGFEIDNPKLVDGSDTDKFSWLESSVEPTHTEYRDDRFVAAFDRTASQSAFFHVAYIVRAVAPGTYMHPPAVVEDMYRPERFGRTGFGTVEVQPKR</sequence>
<dbReference type="EMBL" id="JAHHZF010000005">
    <property type="protein sequence ID" value="MBT9290243.1"/>
    <property type="molecule type" value="Genomic_DNA"/>
</dbReference>
<dbReference type="SMART" id="SM01360">
    <property type="entry name" value="A2M"/>
    <property type="match status" value="1"/>
</dbReference>
<dbReference type="SUPFAM" id="SSF48452">
    <property type="entry name" value="TPR-like"/>
    <property type="match status" value="1"/>
</dbReference>
<dbReference type="InterPro" id="IPR041462">
    <property type="entry name" value="Bact_A2M_MG6"/>
</dbReference>
<feature type="domain" description="Alpha-2-macroglobulin bait region" evidence="5">
    <location>
        <begin position="867"/>
        <end position="1011"/>
    </location>
</feature>
<dbReference type="InterPro" id="IPR002890">
    <property type="entry name" value="MG2"/>
</dbReference>
<dbReference type="Pfam" id="PF21142">
    <property type="entry name" value="A2M_bMG2"/>
    <property type="match status" value="1"/>
</dbReference>
<dbReference type="InterPro" id="IPR011626">
    <property type="entry name" value="Alpha-macroglobulin_TED"/>
</dbReference>
<organism evidence="7 8">
    <name type="scientific">Prosthecodimorpha staleyi</name>
    <dbReference type="NCBI Taxonomy" id="2840188"/>
    <lineage>
        <taxon>Bacteria</taxon>
        <taxon>Pseudomonadati</taxon>
        <taxon>Pseudomonadota</taxon>
        <taxon>Alphaproteobacteria</taxon>
        <taxon>Hyphomicrobiales</taxon>
        <taxon>Ancalomicrobiaceae</taxon>
        <taxon>Prosthecodimorpha</taxon>
    </lineage>
</organism>
<dbReference type="Gene3D" id="1.50.10.20">
    <property type="match status" value="1"/>
</dbReference>
<dbReference type="InterPro" id="IPR026284">
    <property type="entry name" value="A2MG_proteobact"/>
</dbReference>
<comment type="caution">
    <text evidence="7">The sequence shown here is derived from an EMBL/GenBank/DDBJ whole genome shotgun (WGS) entry which is preliminary data.</text>
</comment>
<evidence type="ECO:0000256" key="3">
    <source>
        <dbReference type="PROSITE-ProRule" id="PRU00339"/>
    </source>
</evidence>
<protein>
    <submittedName>
        <fullName evidence="7">Alpha-2-macroglobulin family protein</fullName>
    </submittedName>
</protein>
<dbReference type="SMART" id="SM01359">
    <property type="entry name" value="A2M_N_2"/>
    <property type="match status" value="1"/>
</dbReference>
<gene>
    <name evidence="7" type="ORF">KL771_12290</name>
</gene>
<dbReference type="InterPro" id="IPR021868">
    <property type="entry name" value="Alpha_2_Macroglob_MG3"/>
</dbReference>
<evidence type="ECO:0000256" key="4">
    <source>
        <dbReference type="SAM" id="SignalP"/>
    </source>
</evidence>
<dbReference type="GO" id="GO:0004866">
    <property type="term" value="F:endopeptidase inhibitor activity"/>
    <property type="evidence" value="ECO:0007669"/>
    <property type="project" value="InterPro"/>
</dbReference>
<dbReference type="Gene3D" id="1.25.40.10">
    <property type="entry name" value="Tetratricopeptide repeat domain"/>
    <property type="match status" value="1"/>
</dbReference>
<evidence type="ECO:0000313" key="8">
    <source>
        <dbReference type="Proteomes" id="UP000766595"/>
    </source>
</evidence>
<feature type="domain" description="Alpha-2-macroglobulin" evidence="6">
    <location>
        <begin position="1072"/>
        <end position="1160"/>
    </location>
</feature>
<name>A0A947D4L7_9HYPH</name>
<feature type="repeat" description="TPR" evidence="3">
    <location>
        <begin position="55"/>
        <end position="88"/>
    </location>
</feature>
<dbReference type="InterPro" id="IPR049120">
    <property type="entry name" value="A2M_bMG2"/>
</dbReference>
<dbReference type="PANTHER" id="PTHR40094:SF1">
    <property type="entry name" value="UBIQUITIN DOMAIN-CONTAINING PROTEIN"/>
    <property type="match status" value="1"/>
</dbReference>
<dbReference type="InterPro" id="IPR008930">
    <property type="entry name" value="Terpenoid_cyclase/PrenylTrfase"/>
</dbReference>
<keyword evidence="3" id="KW-0802">TPR repeat</keyword>
<evidence type="ECO:0000313" key="7">
    <source>
        <dbReference type="EMBL" id="MBT9290243.1"/>
    </source>
</evidence>
<dbReference type="Pfam" id="PF00207">
    <property type="entry name" value="A2M"/>
    <property type="match status" value="1"/>
</dbReference>
<dbReference type="InterPro" id="IPR047565">
    <property type="entry name" value="Alpha-macroglob_thiol-ester_cl"/>
</dbReference>
<feature type="signal peptide" evidence="4">
    <location>
        <begin position="1"/>
        <end position="23"/>
    </location>
</feature>
<dbReference type="PROSITE" id="PS50005">
    <property type="entry name" value="TPR"/>
    <property type="match status" value="1"/>
</dbReference>
<comment type="similarity">
    <text evidence="1">Belongs to the protease inhibitor I39 (alpha-2-macroglobulin) family. Bacterial alpha-2-macroglobulin subfamily.</text>
</comment>
<dbReference type="Pfam" id="PF07703">
    <property type="entry name" value="A2M_BRD"/>
    <property type="match status" value="1"/>
</dbReference>
<dbReference type="InterPro" id="IPR011990">
    <property type="entry name" value="TPR-like_helical_dom_sf"/>
</dbReference>
<dbReference type="RefSeq" id="WP_261968843.1">
    <property type="nucleotide sequence ID" value="NZ_JAHHZF010000005.1"/>
</dbReference>
<dbReference type="Pfam" id="PF01835">
    <property type="entry name" value="MG2"/>
    <property type="match status" value="1"/>
</dbReference>
<dbReference type="Pfam" id="PF17973">
    <property type="entry name" value="bMG10"/>
    <property type="match status" value="1"/>
</dbReference>
<dbReference type="SUPFAM" id="SSF48239">
    <property type="entry name" value="Terpenoid cyclases/Protein prenyltransferases"/>
    <property type="match status" value="1"/>
</dbReference>
<dbReference type="GO" id="GO:0005615">
    <property type="term" value="C:extracellular space"/>
    <property type="evidence" value="ECO:0007669"/>
    <property type="project" value="InterPro"/>
</dbReference>
<evidence type="ECO:0000256" key="2">
    <source>
        <dbReference type="ARBA" id="ARBA00022729"/>
    </source>
</evidence>
<dbReference type="InterPro" id="IPR041246">
    <property type="entry name" value="Bact_MG10"/>
</dbReference>
<dbReference type="PIRSF" id="PIRSF038980">
    <property type="entry name" value="A2M_bac"/>
    <property type="match status" value="1"/>
</dbReference>
<dbReference type="InterPro" id="IPR041203">
    <property type="entry name" value="Bact_A2M_MG5"/>
</dbReference>
<dbReference type="Pfam" id="PF17962">
    <property type="entry name" value="bMG6"/>
    <property type="match status" value="1"/>
</dbReference>
<dbReference type="SMART" id="SM01419">
    <property type="entry name" value="Thiol-ester_cl"/>
    <property type="match status" value="1"/>
</dbReference>
<accession>A0A947D4L7</accession>
<dbReference type="Proteomes" id="UP000766595">
    <property type="component" value="Unassembled WGS sequence"/>
</dbReference>
<dbReference type="Pfam" id="PF17972">
    <property type="entry name" value="bMG5"/>
    <property type="match status" value="1"/>
</dbReference>
<evidence type="ECO:0000259" key="5">
    <source>
        <dbReference type="SMART" id="SM01359"/>
    </source>
</evidence>
<dbReference type="SMART" id="SM00028">
    <property type="entry name" value="TPR"/>
    <property type="match status" value="2"/>
</dbReference>
<evidence type="ECO:0000259" key="6">
    <source>
        <dbReference type="SMART" id="SM01360"/>
    </source>
</evidence>
<dbReference type="Gene3D" id="2.60.40.1930">
    <property type="match status" value="1"/>
</dbReference>
<dbReference type="CDD" id="cd02891">
    <property type="entry name" value="A2M_like"/>
    <property type="match status" value="1"/>
</dbReference>
<feature type="chain" id="PRO_5037143642" evidence="4">
    <location>
        <begin position="24"/>
        <end position="1735"/>
    </location>
</feature>
<dbReference type="PANTHER" id="PTHR40094">
    <property type="entry name" value="ALPHA-2-MACROGLOBULIN HOMOLOG"/>
    <property type="match status" value="1"/>
</dbReference>
<dbReference type="Pfam" id="PF07678">
    <property type="entry name" value="TED_complement"/>
    <property type="match status" value="1"/>
</dbReference>
<keyword evidence="2 4" id="KW-0732">Signal</keyword>
<keyword evidence="8" id="KW-1185">Reference proteome</keyword>
<dbReference type="InterPro" id="IPR011625">
    <property type="entry name" value="A2M_N_BRD"/>
</dbReference>
<dbReference type="InterPro" id="IPR001599">
    <property type="entry name" value="Macroglobln_a2"/>
</dbReference>